<name>A0A8S5NIX1_9CAUD</name>
<evidence type="ECO:0000313" key="1">
    <source>
        <dbReference type="EMBL" id="DAD94242.1"/>
    </source>
</evidence>
<reference evidence="1" key="1">
    <citation type="journal article" date="2021" name="Proc. Natl. Acad. Sci. U.S.A.">
        <title>A Catalog of Tens of Thousands of Viruses from Human Metagenomes Reveals Hidden Associations with Chronic Diseases.</title>
        <authorList>
            <person name="Tisza M.J."/>
            <person name="Buck C.B."/>
        </authorList>
    </citation>
    <scope>NUCLEOTIDE SEQUENCE</scope>
    <source>
        <strain evidence="1">CtbBv3</strain>
    </source>
</reference>
<protein>
    <submittedName>
        <fullName evidence="1">Uncharacterized protein</fullName>
    </submittedName>
</protein>
<accession>A0A8S5NIX1</accession>
<sequence length="45" mass="5255">MSAFTKVDSFFPLYGYRFGLIILPPHSDFRHLVNLDYVVHIRSNA</sequence>
<organism evidence="1">
    <name type="scientific">Siphoviridae sp. ctbBv3</name>
    <dbReference type="NCBI Taxonomy" id="2826392"/>
    <lineage>
        <taxon>Viruses</taxon>
        <taxon>Duplodnaviria</taxon>
        <taxon>Heunggongvirae</taxon>
        <taxon>Uroviricota</taxon>
        <taxon>Caudoviricetes</taxon>
    </lineage>
</organism>
<proteinExistence type="predicted"/>
<dbReference type="EMBL" id="BK015175">
    <property type="protein sequence ID" value="DAD94242.1"/>
    <property type="molecule type" value="Genomic_DNA"/>
</dbReference>